<dbReference type="InterPro" id="IPR036388">
    <property type="entry name" value="WH-like_DNA-bd_sf"/>
</dbReference>
<feature type="domain" description="RNA polymerase sigma factor 70 region 4 type 2" evidence="6">
    <location>
        <begin position="132"/>
        <end position="180"/>
    </location>
</feature>
<dbReference type="Gene3D" id="1.10.10.10">
    <property type="entry name" value="Winged helix-like DNA-binding domain superfamily/Winged helix DNA-binding domain"/>
    <property type="match status" value="1"/>
</dbReference>
<evidence type="ECO:0000259" key="6">
    <source>
        <dbReference type="Pfam" id="PF08281"/>
    </source>
</evidence>
<dbReference type="PANTHER" id="PTHR43133">
    <property type="entry name" value="RNA POLYMERASE ECF-TYPE SIGMA FACTO"/>
    <property type="match status" value="1"/>
</dbReference>
<dbReference type="InterPro" id="IPR013325">
    <property type="entry name" value="RNA_pol_sigma_r2"/>
</dbReference>
<dbReference type="InterPro" id="IPR007627">
    <property type="entry name" value="RNA_pol_sigma70_r2"/>
</dbReference>
<reference evidence="7 8" key="1">
    <citation type="journal article" date="2015" name="Microbiome">
        <title>Genomic resolution of linkages in carbon, nitrogen, and sulfur cycling among widespread estuary sediment bacteria.</title>
        <authorList>
            <person name="Baker B.J."/>
            <person name="Lazar C.S."/>
            <person name="Teske A.P."/>
            <person name="Dick G.J."/>
        </authorList>
    </citation>
    <scope>NUCLEOTIDE SEQUENCE [LARGE SCALE GENOMIC DNA]</scope>
    <source>
        <strain evidence="7">DG_56</strain>
    </source>
</reference>
<evidence type="ECO:0000313" key="7">
    <source>
        <dbReference type="EMBL" id="KPJ62362.1"/>
    </source>
</evidence>
<protein>
    <recommendedName>
        <fullName evidence="9">RNA polymerase subunit sigma-24</fullName>
    </recommendedName>
</protein>
<dbReference type="Pfam" id="PF04542">
    <property type="entry name" value="Sigma70_r2"/>
    <property type="match status" value="1"/>
</dbReference>
<dbReference type="Pfam" id="PF08281">
    <property type="entry name" value="Sigma70_r4_2"/>
    <property type="match status" value="1"/>
</dbReference>
<dbReference type="SUPFAM" id="SSF88946">
    <property type="entry name" value="Sigma2 domain of RNA polymerase sigma factors"/>
    <property type="match status" value="1"/>
</dbReference>
<dbReference type="GO" id="GO:0006352">
    <property type="term" value="P:DNA-templated transcription initiation"/>
    <property type="evidence" value="ECO:0007669"/>
    <property type="project" value="InterPro"/>
</dbReference>
<evidence type="ECO:0000256" key="3">
    <source>
        <dbReference type="ARBA" id="ARBA00023082"/>
    </source>
</evidence>
<evidence type="ECO:0000313" key="8">
    <source>
        <dbReference type="Proteomes" id="UP000052020"/>
    </source>
</evidence>
<accession>A0A0S7XIW2</accession>
<dbReference type="SUPFAM" id="SSF88659">
    <property type="entry name" value="Sigma3 and sigma4 domains of RNA polymerase sigma factors"/>
    <property type="match status" value="1"/>
</dbReference>
<dbReference type="CDD" id="cd06171">
    <property type="entry name" value="Sigma70_r4"/>
    <property type="match status" value="1"/>
</dbReference>
<keyword evidence="2" id="KW-0805">Transcription regulation</keyword>
<dbReference type="InterPro" id="IPR014284">
    <property type="entry name" value="RNA_pol_sigma-70_dom"/>
</dbReference>
<evidence type="ECO:0008006" key="9">
    <source>
        <dbReference type="Google" id="ProtNLM"/>
    </source>
</evidence>
<dbReference type="PATRIC" id="fig|1704032.3.peg.905"/>
<dbReference type="Proteomes" id="UP000052020">
    <property type="component" value="Unassembled WGS sequence"/>
</dbReference>
<dbReference type="InterPro" id="IPR039425">
    <property type="entry name" value="RNA_pol_sigma-70-like"/>
</dbReference>
<dbReference type="EMBL" id="LIZY01000119">
    <property type="protein sequence ID" value="KPJ62362.1"/>
    <property type="molecule type" value="Genomic_DNA"/>
</dbReference>
<comment type="similarity">
    <text evidence="1">Belongs to the sigma-70 factor family. ECF subfamily.</text>
</comment>
<dbReference type="NCBIfam" id="TIGR02937">
    <property type="entry name" value="sigma70-ECF"/>
    <property type="match status" value="1"/>
</dbReference>
<evidence type="ECO:0000259" key="5">
    <source>
        <dbReference type="Pfam" id="PF04542"/>
    </source>
</evidence>
<dbReference type="GO" id="GO:0003677">
    <property type="term" value="F:DNA binding"/>
    <property type="evidence" value="ECO:0007669"/>
    <property type="project" value="InterPro"/>
</dbReference>
<gene>
    <name evidence="7" type="ORF">AMK68_05020</name>
</gene>
<evidence type="ECO:0000256" key="2">
    <source>
        <dbReference type="ARBA" id="ARBA00023015"/>
    </source>
</evidence>
<keyword evidence="4" id="KW-0804">Transcription</keyword>
<keyword evidence="3" id="KW-0731">Sigma factor</keyword>
<proteinExistence type="inferred from homology"/>
<name>A0A0S7XIW2_9BACT</name>
<evidence type="ECO:0000256" key="1">
    <source>
        <dbReference type="ARBA" id="ARBA00010641"/>
    </source>
</evidence>
<evidence type="ECO:0000256" key="4">
    <source>
        <dbReference type="ARBA" id="ARBA00023163"/>
    </source>
</evidence>
<sequence length="197" mass="22819">MKTTTQEIADDQLIANAIKGDSTAFEALVDRYKDTVYRLAYRMVGNHEDAQDVSQECFVRLYRVLPKYNPKLPFAPWLYRICTNLCINWLQRRSRRIATQSMTGTEEWTDRWDVPDLEPGPEQVIATKEDRERVLAAVGELPLQLRLPLVLRFLLDLTFREISEILGLPLGTVATRVRRATEMLRKTIHAEEGEQTK</sequence>
<dbReference type="GO" id="GO:0016987">
    <property type="term" value="F:sigma factor activity"/>
    <property type="evidence" value="ECO:0007669"/>
    <property type="project" value="UniProtKB-KW"/>
</dbReference>
<dbReference type="AlphaFoldDB" id="A0A0S7XIW2"/>
<dbReference type="Gene3D" id="1.10.1740.10">
    <property type="match status" value="1"/>
</dbReference>
<dbReference type="InterPro" id="IPR013249">
    <property type="entry name" value="RNA_pol_sigma70_r4_t2"/>
</dbReference>
<dbReference type="PANTHER" id="PTHR43133:SF51">
    <property type="entry name" value="RNA POLYMERASE SIGMA FACTOR"/>
    <property type="match status" value="1"/>
</dbReference>
<feature type="domain" description="RNA polymerase sigma-70 region 2" evidence="5">
    <location>
        <begin position="28"/>
        <end position="96"/>
    </location>
</feature>
<comment type="caution">
    <text evidence="7">The sequence shown here is derived from an EMBL/GenBank/DDBJ whole genome shotgun (WGS) entry which is preliminary data.</text>
</comment>
<dbReference type="InterPro" id="IPR013324">
    <property type="entry name" value="RNA_pol_sigma_r3/r4-like"/>
</dbReference>
<organism evidence="7 8">
    <name type="scientific">candidate division KD3-62 bacterium DG_56</name>
    <dbReference type="NCBI Taxonomy" id="1704032"/>
    <lineage>
        <taxon>Bacteria</taxon>
        <taxon>candidate division KD3-62</taxon>
    </lineage>
</organism>